<reference evidence="3 4" key="1">
    <citation type="journal article" date="2012" name="Genome Biol.">
        <title>Genome and low-iron response of an oceanic diatom adapted to chronic iron limitation.</title>
        <authorList>
            <person name="Lommer M."/>
            <person name="Specht M."/>
            <person name="Roy A.S."/>
            <person name="Kraemer L."/>
            <person name="Andreson R."/>
            <person name="Gutowska M.A."/>
            <person name="Wolf J."/>
            <person name="Bergner S.V."/>
            <person name="Schilhabel M.B."/>
            <person name="Klostermeier U.C."/>
            <person name="Beiko R.G."/>
            <person name="Rosenstiel P."/>
            <person name="Hippler M."/>
            <person name="Laroche J."/>
        </authorList>
    </citation>
    <scope>NUCLEOTIDE SEQUENCE [LARGE SCALE GENOMIC DNA]</scope>
    <source>
        <strain evidence="3 4">CCMP1005</strain>
    </source>
</reference>
<evidence type="ECO:0000256" key="1">
    <source>
        <dbReference type="SAM" id="Coils"/>
    </source>
</evidence>
<dbReference type="Gene3D" id="3.40.250.10">
    <property type="entry name" value="Rhodanese-like domain"/>
    <property type="match status" value="1"/>
</dbReference>
<feature type="coiled-coil region" evidence="1">
    <location>
        <begin position="449"/>
        <end position="483"/>
    </location>
</feature>
<dbReference type="OrthoDB" id="25002at2759"/>
<dbReference type="PROSITE" id="PS50206">
    <property type="entry name" value="RHODANESE_3"/>
    <property type="match status" value="1"/>
</dbReference>
<dbReference type="InterPro" id="IPR040503">
    <property type="entry name" value="TRHO_N"/>
</dbReference>
<dbReference type="SMART" id="SM00450">
    <property type="entry name" value="RHOD"/>
    <property type="match status" value="1"/>
</dbReference>
<dbReference type="PANTHER" id="PTHR43268">
    <property type="entry name" value="THIOSULFATE SULFURTRANSFERASE/RHODANESE-LIKE DOMAIN-CONTAINING PROTEIN 2"/>
    <property type="match status" value="1"/>
</dbReference>
<keyword evidence="1" id="KW-0175">Coiled coil</keyword>
<comment type="caution">
    <text evidence="3">The sequence shown here is derived from an EMBL/GenBank/DDBJ whole genome shotgun (WGS) entry which is preliminary data.</text>
</comment>
<gene>
    <name evidence="3" type="ORF">THAOC_37261</name>
</gene>
<dbReference type="InterPro" id="IPR020936">
    <property type="entry name" value="TrhO"/>
</dbReference>
<name>K0QZ19_THAOC</name>
<dbReference type="AlphaFoldDB" id="K0QZ19"/>
<dbReference type="Gene3D" id="3.30.70.100">
    <property type="match status" value="1"/>
</dbReference>
<organism evidence="3 4">
    <name type="scientific">Thalassiosira oceanica</name>
    <name type="common">Marine diatom</name>
    <dbReference type="NCBI Taxonomy" id="159749"/>
    <lineage>
        <taxon>Eukaryota</taxon>
        <taxon>Sar</taxon>
        <taxon>Stramenopiles</taxon>
        <taxon>Ochrophyta</taxon>
        <taxon>Bacillariophyta</taxon>
        <taxon>Coscinodiscophyceae</taxon>
        <taxon>Thalassiosirophycidae</taxon>
        <taxon>Thalassiosirales</taxon>
        <taxon>Thalassiosiraceae</taxon>
        <taxon>Thalassiosira</taxon>
    </lineage>
</organism>
<proteinExistence type="predicted"/>
<dbReference type="EMBL" id="AGNL01050014">
    <property type="protein sequence ID" value="EJK44220.1"/>
    <property type="molecule type" value="Genomic_DNA"/>
</dbReference>
<evidence type="ECO:0000259" key="2">
    <source>
        <dbReference type="PROSITE" id="PS50206"/>
    </source>
</evidence>
<dbReference type="PANTHER" id="PTHR43268:SF6">
    <property type="entry name" value="THIOSULFATE SULFURTRANSFERASE_RHODANESE-LIKE DOMAIN-CONTAINING PROTEIN 2"/>
    <property type="match status" value="1"/>
</dbReference>
<accession>K0QZ19</accession>
<dbReference type="eggNOG" id="ENOG502QSQK">
    <property type="taxonomic scope" value="Eukaryota"/>
</dbReference>
<dbReference type="InterPro" id="IPR022111">
    <property type="entry name" value="Rhodanese_C"/>
</dbReference>
<evidence type="ECO:0000313" key="3">
    <source>
        <dbReference type="EMBL" id="EJK44220.1"/>
    </source>
</evidence>
<feature type="non-terminal residue" evidence="3">
    <location>
        <position position="1"/>
    </location>
</feature>
<evidence type="ECO:0000313" key="4">
    <source>
        <dbReference type="Proteomes" id="UP000266841"/>
    </source>
</evidence>
<sequence length="640" mass="72193">NPSHQPSASHCPSFHHSGVETVESETDSVQWHRLCAMVFSSDGGGGRVVLFYRYFLPGGGVGDETLRFFRQHSMHYLEEMLKHQQSLCEKHGGMKGRILISSEGINGTLSCQDENDLDSYINEMEGFDLVETLSTKNDTGDVPPDAGRGRLFRGIDWKKSSWNEGAEPFPDLKVQIVKEIVSTGGSVDVADIPKDMGKEISAAEFHELLSKAPKHDGEAKGKDIVLIDVRNTFECAVGRFIHPSFDPDTTQARTVESRADSTVQSASRMQGWINPNTVTFGAFDSTFCERYSDQLKDKKVLMYCTGGIRCVKASAMLKQRGVEDVSHLSGGIHRYVEQYGAEGFWKGKLFVFDQRVALAAGGGEEHDVVGRCIECQVPYDDISGSNLCTVCRDLVLICPKCKKSHHEIHCERHQHLKSYYFTFLERFTMEELQSQHSELQVIHDTCLPARKHKNARRTLRKQLDKLQLRIEELKSGSAEVDRNPKRRCRTCFESEDICDGLCWGFWRTKQTPWNAGEKIEPILGVKVGARVHPGSNWLELRYGSRYKTNPRLPKIANVEDERVARRELKTGTVVEVKSWASGGDENDCVVVAWDKDSRKVCTPQQEKNENDLPKQAEIYRWGVVARNGQRLYDVVPDSAE</sequence>
<dbReference type="Pfam" id="PF00581">
    <property type="entry name" value="Rhodanese"/>
    <property type="match status" value="1"/>
</dbReference>
<feature type="domain" description="Rhodanese" evidence="2">
    <location>
        <begin position="220"/>
        <end position="344"/>
    </location>
</feature>
<keyword evidence="4" id="KW-1185">Reference proteome</keyword>
<dbReference type="Proteomes" id="UP000266841">
    <property type="component" value="Unassembled WGS sequence"/>
</dbReference>
<dbReference type="InterPro" id="IPR001763">
    <property type="entry name" value="Rhodanese-like_dom"/>
</dbReference>
<dbReference type="OMA" id="RTCFESE"/>
<dbReference type="Pfam" id="PF17773">
    <property type="entry name" value="UPF0176_N"/>
    <property type="match status" value="1"/>
</dbReference>
<protein>
    <recommendedName>
        <fullName evidence="2">Rhodanese domain-containing protein</fullName>
    </recommendedName>
</protein>
<dbReference type="Pfam" id="PF12368">
    <property type="entry name" value="Rhodanese_C"/>
    <property type="match status" value="1"/>
</dbReference>
<dbReference type="InterPro" id="IPR036873">
    <property type="entry name" value="Rhodanese-like_dom_sf"/>
</dbReference>
<dbReference type="SUPFAM" id="SSF52821">
    <property type="entry name" value="Rhodanese/Cell cycle control phosphatase"/>
    <property type="match status" value="1"/>
</dbReference>